<dbReference type="Proteomes" id="UP000290288">
    <property type="component" value="Unassembled WGS sequence"/>
</dbReference>
<keyword evidence="3" id="KW-1185">Reference proteome</keyword>
<dbReference type="EMBL" id="SDEE01000785">
    <property type="protein sequence ID" value="RXW14004.1"/>
    <property type="molecule type" value="Genomic_DNA"/>
</dbReference>
<organism evidence="2 3">
    <name type="scientific">Candolleomyces aberdarensis</name>
    <dbReference type="NCBI Taxonomy" id="2316362"/>
    <lineage>
        <taxon>Eukaryota</taxon>
        <taxon>Fungi</taxon>
        <taxon>Dikarya</taxon>
        <taxon>Basidiomycota</taxon>
        <taxon>Agaricomycotina</taxon>
        <taxon>Agaricomycetes</taxon>
        <taxon>Agaricomycetidae</taxon>
        <taxon>Agaricales</taxon>
        <taxon>Agaricineae</taxon>
        <taxon>Psathyrellaceae</taxon>
        <taxon>Candolleomyces</taxon>
    </lineage>
</organism>
<dbReference type="STRING" id="2316362.A0A4Q2D6H3"/>
<feature type="chain" id="PRO_5020199456" evidence="1">
    <location>
        <begin position="20"/>
        <end position="182"/>
    </location>
</feature>
<dbReference type="InterPro" id="IPR025649">
    <property type="entry name" value="DUF4360"/>
</dbReference>
<feature type="signal peptide" evidence="1">
    <location>
        <begin position="1"/>
        <end position="19"/>
    </location>
</feature>
<gene>
    <name evidence="2" type="ORF">EST38_g11850</name>
</gene>
<proteinExistence type="predicted"/>
<comment type="caution">
    <text evidence="2">The sequence shown here is derived from an EMBL/GenBank/DDBJ whole genome shotgun (WGS) entry which is preliminary data.</text>
</comment>
<reference evidence="2 3" key="1">
    <citation type="submission" date="2019-01" db="EMBL/GenBank/DDBJ databases">
        <title>Draft genome sequence of Psathyrella aberdarensis IHI B618.</title>
        <authorList>
            <person name="Buettner E."/>
            <person name="Kellner H."/>
        </authorList>
    </citation>
    <scope>NUCLEOTIDE SEQUENCE [LARGE SCALE GENOMIC DNA]</scope>
    <source>
        <strain evidence="2 3">IHI B618</strain>
    </source>
</reference>
<evidence type="ECO:0000313" key="2">
    <source>
        <dbReference type="EMBL" id="RXW14004.1"/>
    </source>
</evidence>
<evidence type="ECO:0000313" key="3">
    <source>
        <dbReference type="Proteomes" id="UP000290288"/>
    </source>
</evidence>
<dbReference type="OrthoDB" id="152248at2759"/>
<evidence type="ECO:0000256" key="1">
    <source>
        <dbReference type="SAM" id="SignalP"/>
    </source>
</evidence>
<dbReference type="Pfam" id="PF14273">
    <property type="entry name" value="DUF4360"/>
    <property type="match status" value="1"/>
</dbReference>
<dbReference type="AlphaFoldDB" id="A0A4Q2D6H3"/>
<name>A0A4Q2D6H3_9AGAR</name>
<accession>A0A4Q2D6H3</accession>
<protein>
    <submittedName>
        <fullName evidence="2">Uncharacterized protein</fullName>
    </submittedName>
</protein>
<keyword evidence="1" id="KW-0732">Signal</keyword>
<sequence>MLKALFPIALAISAILAFANPIAARAVPAGFNILELTRSRKAGRTAISIVFSQFSAEVGPSVVGRNTSTCTLNFGVNIPIGYRFTFEAIDYRAFYRLERGVKFTHLDLHYEVSGALEGDFAHLDVFDNAIPSRCGGSDTLNLVSRISIDGGVSTNGLGRGYAAIDTIDSNAGLDTRFLWEAC</sequence>